<proteinExistence type="predicted"/>
<organism evidence="2 3">
    <name type="scientific">Paludibacterium paludis</name>
    <dbReference type="NCBI Taxonomy" id="1225769"/>
    <lineage>
        <taxon>Bacteria</taxon>
        <taxon>Pseudomonadati</taxon>
        <taxon>Pseudomonadota</taxon>
        <taxon>Betaproteobacteria</taxon>
        <taxon>Neisseriales</taxon>
        <taxon>Chromobacteriaceae</taxon>
        <taxon>Paludibacterium</taxon>
    </lineage>
</organism>
<dbReference type="RefSeq" id="WP_189532952.1">
    <property type="nucleotide sequence ID" value="NZ_BMYX01000007.1"/>
</dbReference>
<reference evidence="2" key="1">
    <citation type="journal article" date="2014" name="Int. J. Syst. Evol. Microbiol.">
        <title>Complete genome sequence of Corynebacterium casei LMG S-19264T (=DSM 44701T), isolated from a smear-ripened cheese.</title>
        <authorList>
            <consortium name="US DOE Joint Genome Institute (JGI-PGF)"/>
            <person name="Walter F."/>
            <person name="Albersmeier A."/>
            <person name="Kalinowski J."/>
            <person name="Ruckert C."/>
        </authorList>
    </citation>
    <scope>NUCLEOTIDE SEQUENCE</scope>
    <source>
        <strain evidence="2">KCTC 32182</strain>
    </source>
</reference>
<dbReference type="Pfam" id="PF07906">
    <property type="entry name" value="Toxin_15"/>
    <property type="match status" value="1"/>
</dbReference>
<dbReference type="InterPro" id="IPR012927">
    <property type="entry name" value="Toxin_15_N"/>
</dbReference>
<dbReference type="Proteomes" id="UP000645257">
    <property type="component" value="Unassembled WGS sequence"/>
</dbReference>
<dbReference type="AlphaFoldDB" id="A0A918P170"/>
<accession>A0A918P170</accession>
<reference evidence="2" key="2">
    <citation type="submission" date="2020-09" db="EMBL/GenBank/DDBJ databases">
        <authorList>
            <person name="Sun Q."/>
            <person name="Kim S."/>
        </authorList>
    </citation>
    <scope>NUCLEOTIDE SEQUENCE</scope>
    <source>
        <strain evidence="2">KCTC 32182</strain>
    </source>
</reference>
<keyword evidence="3" id="KW-1185">Reference proteome</keyword>
<evidence type="ECO:0000259" key="1">
    <source>
        <dbReference type="Pfam" id="PF07906"/>
    </source>
</evidence>
<name>A0A918P170_9NEIS</name>
<evidence type="ECO:0000313" key="3">
    <source>
        <dbReference type="Proteomes" id="UP000645257"/>
    </source>
</evidence>
<protein>
    <recommendedName>
        <fullName evidence="1">ShET2 enterotoxin N-terminal domain-containing protein</fullName>
    </recommendedName>
</protein>
<gene>
    <name evidence="2" type="ORF">GCM10011289_15280</name>
</gene>
<comment type="caution">
    <text evidence="2">The sequence shown here is derived from an EMBL/GenBank/DDBJ whole genome shotgun (WGS) entry which is preliminary data.</text>
</comment>
<feature type="domain" description="ShET2 enterotoxin N-terminal" evidence="1">
    <location>
        <begin position="154"/>
        <end position="327"/>
    </location>
</feature>
<dbReference type="EMBL" id="BMYX01000007">
    <property type="protein sequence ID" value="GGY13040.1"/>
    <property type="molecule type" value="Genomic_DNA"/>
</dbReference>
<sequence length="379" mass="41679">MPTATTIANAIGNRIAAGERRSCPGSTTRLGGTVTGVGMASHIPQRPAAPVAIANSPRPLPVVMARPGNGVRSSGQAAVAGEPRALTPLQDAIRHGSRQMILRELDQELAGGNASIDQRLARYEAALASGNRDHIKALVLLGLANENRIPKPASAATDKPASVDKSRPYITKGDARINLNGRVTFENRKDPIYCRHLSLAYLSGVPREKLKAFSSAQGIRKHAPYSMEAMHNEVINGSAENHLIVNNRLNIFLQHEFLAMKETGNAIRKYILSSLGHSLGMILECKKSDYVIRVYDPNVTSTDMRVRVHALNDLPESLQPFLKYYWQYFKTEDDHSLAFRLSEQGSPMTNVRRHVTIHYGESKDKLPASRLLLWAKSII</sequence>
<evidence type="ECO:0000313" key="2">
    <source>
        <dbReference type="EMBL" id="GGY13040.1"/>
    </source>
</evidence>